<reference evidence="2" key="2">
    <citation type="submission" date="2022-01" db="EMBL/GenBank/DDBJ databases">
        <authorList>
            <person name="Yamashiro T."/>
            <person name="Shiraishi A."/>
            <person name="Satake H."/>
            <person name="Nakayama K."/>
        </authorList>
    </citation>
    <scope>NUCLEOTIDE SEQUENCE</scope>
</reference>
<dbReference type="Gene3D" id="3.30.420.10">
    <property type="entry name" value="Ribonuclease H-like superfamily/Ribonuclease H"/>
    <property type="match status" value="1"/>
</dbReference>
<gene>
    <name evidence="2" type="ORF">Tco_0861228</name>
</gene>
<evidence type="ECO:0000313" key="3">
    <source>
        <dbReference type="Proteomes" id="UP001151760"/>
    </source>
</evidence>
<dbReference type="PANTHER" id="PTHR45835">
    <property type="entry name" value="YALI0A06105P"/>
    <property type="match status" value="1"/>
</dbReference>
<dbReference type="PANTHER" id="PTHR45835:SF99">
    <property type="entry name" value="CHROMO DOMAIN-CONTAINING PROTEIN-RELATED"/>
    <property type="match status" value="1"/>
</dbReference>
<feature type="domain" description="Integrase zinc-binding" evidence="1">
    <location>
        <begin position="47"/>
        <end position="104"/>
    </location>
</feature>
<organism evidence="2 3">
    <name type="scientific">Tanacetum coccineum</name>
    <dbReference type="NCBI Taxonomy" id="301880"/>
    <lineage>
        <taxon>Eukaryota</taxon>
        <taxon>Viridiplantae</taxon>
        <taxon>Streptophyta</taxon>
        <taxon>Embryophyta</taxon>
        <taxon>Tracheophyta</taxon>
        <taxon>Spermatophyta</taxon>
        <taxon>Magnoliopsida</taxon>
        <taxon>eudicotyledons</taxon>
        <taxon>Gunneridae</taxon>
        <taxon>Pentapetalae</taxon>
        <taxon>asterids</taxon>
        <taxon>campanulids</taxon>
        <taxon>Asterales</taxon>
        <taxon>Asteraceae</taxon>
        <taxon>Asteroideae</taxon>
        <taxon>Anthemideae</taxon>
        <taxon>Anthemidinae</taxon>
        <taxon>Tanacetum</taxon>
    </lineage>
</organism>
<dbReference type="SUPFAM" id="SSF53098">
    <property type="entry name" value="Ribonuclease H-like"/>
    <property type="match status" value="1"/>
</dbReference>
<reference evidence="2" key="1">
    <citation type="journal article" date="2022" name="Int. J. Mol. Sci.">
        <title>Draft Genome of Tanacetum Coccineum: Genomic Comparison of Closely Related Tanacetum-Family Plants.</title>
        <authorList>
            <person name="Yamashiro T."/>
            <person name="Shiraishi A."/>
            <person name="Nakayama K."/>
            <person name="Satake H."/>
        </authorList>
    </citation>
    <scope>NUCLEOTIDE SEQUENCE</scope>
</reference>
<proteinExistence type="predicted"/>
<dbReference type="Gene3D" id="1.10.340.70">
    <property type="match status" value="1"/>
</dbReference>
<name>A0ABQ5BHN1_9ASTR</name>
<keyword evidence="3" id="KW-1185">Reference proteome</keyword>
<dbReference type="EMBL" id="BQNB010013292">
    <property type="protein sequence ID" value="GJT14186.1"/>
    <property type="molecule type" value="Genomic_DNA"/>
</dbReference>
<feature type="non-terminal residue" evidence="2">
    <location>
        <position position="1"/>
    </location>
</feature>
<comment type="caution">
    <text evidence="2">The sequence shown here is derived from an EMBL/GenBank/DDBJ whole genome shotgun (WGS) entry which is preliminary data.</text>
</comment>
<dbReference type="Pfam" id="PF17921">
    <property type="entry name" value="Integrase_H2C2"/>
    <property type="match status" value="1"/>
</dbReference>
<dbReference type="InterPro" id="IPR036397">
    <property type="entry name" value="RNaseH_sf"/>
</dbReference>
<protein>
    <submittedName>
        <fullName evidence="2">Retrotransposon protein, putative, ty3-gypsy subclass</fullName>
    </submittedName>
</protein>
<dbReference type="InterPro" id="IPR041588">
    <property type="entry name" value="Integrase_H2C2"/>
</dbReference>
<accession>A0ABQ5BHN1</accession>
<evidence type="ECO:0000259" key="1">
    <source>
        <dbReference type="Pfam" id="PF17921"/>
    </source>
</evidence>
<dbReference type="Proteomes" id="UP001151760">
    <property type="component" value="Unassembled WGS sequence"/>
</dbReference>
<evidence type="ECO:0000313" key="2">
    <source>
        <dbReference type="EMBL" id="GJT14186.1"/>
    </source>
</evidence>
<dbReference type="InterPro" id="IPR012337">
    <property type="entry name" value="RNaseH-like_sf"/>
</dbReference>
<sequence length="198" mass="23173">LRIKEAQKEDGELWSVVQNMKKGKQEEFRVDDHGVIWYGNRLCVLDDSSLREAVLTEAHSSPFSIHPGSTKMYRDLKQNFWWNGMKHDVARFVAKCLMCQQVKIKHQRTSGLLQPLYILTWKWEKISMDFVTGLPRIFKKNNAIWVVVDRLTKSTHFLPIQQGYSVSKLAEIFQQEILRLHGTPAFWIVLEIRTSICV</sequence>